<dbReference type="InterPro" id="IPR044210">
    <property type="entry name" value="Tfc3-like"/>
</dbReference>
<sequence length="1532" mass="177505">MIDRIIDQVVDELALEGENGCNFDQLWIHVKTIVEEITQELPNKIPININDQYRTYLWTYLKSNKDVLFFQNGNKLDIDSLTWTDIIAIKDNITIKASDEIQDAVIYGKAKHIKKSLSVMHKAVISEIAKRKDKGITQYALGTLLNQDAKKIFHYLKKFEQEGIIVKRDAYAKGMNTNILYLKRFAPRSGQIEPDKEDIGFSDVICTYDEFRSKLLNELNNAKNNMMSLSDIVDTLGFKTEYQKRWARIRISYLHDHGEVEKFHAFDGKKLRAAVRLCKKETKSADTSHVIKNAPNPKLYRDVACEYQLYQAIVEAGEKGIARQELADRFSYLSMDYLNYFLTNITTAPKDPKLADYRVYKTEVVEGRQRLYRYFALHGWLRHNEMLKTQFAEPGTLKDSTVNGSQHDMSLVNTIPQKRKPTVDVPIVHTMIEDKAHTITPEPTKKRKRASHSSTKLRRVGILLDMLEKEHVRELNTRMVSEFNELETAAEGGQPIAKVTLGKLAKQLHEENKLKMHVTSIRRSSGIVEIKTLLLHASLSPESEQVKRFIENYEIEQSARTLSVKQNRQILKKVPVPELPPVSSSLSLMEEGSTSVKDNMAAPSSTLYDGNISRNAPVDYGWVQSKILRAKEMHRDILKQYFATHSPLEHEERLLEMSQLIPSLTIGTLVKLCARLPFENQDFLSYISIHENRSTQLRSLPYTIRTLILKTPHKIKKSILRILDVLVALELIEVCKSPLGRTMYKLSKYGKIKDYCSPGHPILATLPMNNMNDVDTYWKELRFYCVESRHGEKIHRKECIERNSPIANIISRRSWATNILLSKKQKEVLDTHIDFQDLTVPVEDVNLRAYLSKKLDIPATRIRTYFMAIAKLFERKKMKHNKQRRKSTIIRPSPAIHELMKASAEKRKVDTADPQMRQSLPFVQRTFIGSRKFRKLRVRVQPKEDMNEGGYSMNYDPLPEVEKDVLLYSYCIMRSRAKRSLFYWSPITKVLPHREPEKCRRTICTMALMDHTLVHTIQRLTTQWEHIYKQGIEKGDICDDSPWDSIHFDLRGYLEYFLLKLQEGYESTNDTAFDTGVEIYTLPKSCDALYRQFYILKEEFKDKNNVDRAPSQSLQIPEARVGLEYRPYLDKHQQYEHEVLVELVKILIKTLLVIPLESYTPKDAYFLMKQYPESVIEEAFNQLKRNGLIVYDRSAYGRIPGRLINVSEKFMTLASSVLPHDLFQEAKSYYLSLANYNSVILTKDINSGQVAATLDLLSQNKIYLDMADRANYIQSKQSVIYPKLSAVPLCELYVYKGLDITVKRTEDLQLPTSTLKWKHTKVTPMKDINHYLTMMKTTNPLSHHIYMVLKEYGALGASFDCISTKIRDSNRHIQNVDIVTAFDTLMKHDPPLVYLVGFNCLRYTAAEHVHHWLRKGTKEDIYLDPVMWCDISGSIVHPVLDGCCEVVMSRIIKRPGIQYSQLRDASIGLLSEYELYTILKYLVDKNKIISRKVCQSTNRRSIFGRKKLCLSKNELHTGEQIHYWVVNDYYLL</sequence>
<dbReference type="InterPro" id="IPR007309">
    <property type="entry name" value="TFIIIC_Bblock-bd"/>
</dbReference>
<keyword evidence="4" id="KW-0804">Transcription</keyword>
<organism evidence="10">
    <name type="scientific">Rhizopus microsporus var. microsporus</name>
    <dbReference type="NCBI Taxonomy" id="86635"/>
    <lineage>
        <taxon>Eukaryota</taxon>
        <taxon>Fungi</taxon>
        <taxon>Fungi incertae sedis</taxon>
        <taxon>Mucoromycota</taxon>
        <taxon>Mucoromycotina</taxon>
        <taxon>Mucoromycetes</taxon>
        <taxon>Mucorales</taxon>
        <taxon>Mucorineae</taxon>
        <taxon>Rhizopodaceae</taxon>
        <taxon>Rhizopus</taxon>
    </lineage>
</organism>
<name>A0A1X0QY57_RHIZD</name>
<evidence type="ECO:0000259" key="7">
    <source>
        <dbReference type="Pfam" id="PF20222"/>
    </source>
</evidence>
<dbReference type="Pfam" id="PF24101">
    <property type="entry name" value="WHD_GTF3C1"/>
    <property type="match status" value="1"/>
</dbReference>
<dbReference type="VEuPathDB" id="FungiDB:BCV72DRAFT_294331"/>
<keyword evidence="5" id="KW-0539">Nucleus</keyword>
<dbReference type="InterPro" id="IPR046488">
    <property type="entry name" value="Sfc3/Tfc3_C"/>
</dbReference>
<evidence type="ECO:0000259" key="9">
    <source>
        <dbReference type="Pfam" id="PF24538"/>
    </source>
</evidence>
<dbReference type="GO" id="GO:0005634">
    <property type="term" value="C:nucleus"/>
    <property type="evidence" value="ECO:0007669"/>
    <property type="project" value="UniProtKB-SubCell"/>
</dbReference>
<dbReference type="InterPro" id="IPR056467">
    <property type="entry name" value="eWH_GTF3C1"/>
</dbReference>
<feature type="domain" description="DUF7599" evidence="9">
    <location>
        <begin position="217"/>
        <end position="285"/>
    </location>
</feature>
<feature type="domain" description="Transcription factor tau subunit sfc3/Tfc3 C-terminal" evidence="7">
    <location>
        <begin position="960"/>
        <end position="1266"/>
    </location>
</feature>
<evidence type="ECO:0000256" key="3">
    <source>
        <dbReference type="ARBA" id="ARBA00023125"/>
    </source>
</evidence>
<evidence type="ECO:0000256" key="4">
    <source>
        <dbReference type="ARBA" id="ARBA00023163"/>
    </source>
</evidence>
<dbReference type="GO" id="GO:0042791">
    <property type="term" value="P:5S class rRNA transcription by RNA polymerase III"/>
    <property type="evidence" value="ECO:0007669"/>
    <property type="project" value="TreeGrafter"/>
</dbReference>
<evidence type="ECO:0000256" key="5">
    <source>
        <dbReference type="ARBA" id="ARBA00023242"/>
    </source>
</evidence>
<dbReference type="InterPro" id="IPR056020">
    <property type="entry name" value="DUF7599"/>
</dbReference>
<dbReference type="PANTHER" id="PTHR15180">
    <property type="entry name" value="GENERAL TRANSCRIPTION FACTOR 3C POLYPEPTIDE 1"/>
    <property type="match status" value="1"/>
</dbReference>
<dbReference type="Pfam" id="PF04182">
    <property type="entry name" value="B-block_TFIIIC"/>
    <property type="match status" value="1"/>
</dbReference>
<dbReference type="GO" id="GO:0000127">
    <property type="term" value="C:transcription factor TFIIIC complex"/>
    <property type="evidence" value="ECO:0007669"/>
    <property type="project" value="InterPro"/>
</dbReference>
<evidence type="ECO:0000256" key="1">
    <source>
        <dbReference type="ARBA" id="ARBA00004123"/>
    </source>
</evidence>
<reference evidence="10" key="1">
    <citation type="journal article" date="2016" name="Proc. Natl. Acad. Sci. U.S.A.">
        <title>Lipid metabolic changes in an early divergent fungus govern the establishment of a mutualistic symbiosis with endobacteria.</title>
        <authorList>
            <person name="Lastovetsky O.A."/>
            <person name="Gaspar M.L."/>
            <person name="Mondo S.J."/>
            <person name="LaButti K.M."/>
            <person name="Sandor L."/>
            <person name="Grigoriev I.V."/>
            <person name="Henry S.A."/>
            <person name="Pawlowska T.E."/>
        </authorList>
    </citation>
    <scope>NUCLEOTIDE SEQUENCE [LARGE SCALE GENOMIC DNA]</scope>
    <source>
        <strain evidence="10">ATCC 52814</strain>
    </source>
</reference>
<dbReference type="PANTHER" id="PTHR15180:SF1">
    <property type="entry name" value="GENERAL TRANSCRIPTION FACTOR 3C POLYPEPTIDE 1"/>
    <property type="match status" value="1"/>
</dbReference>
<dbReference type="GO" id="GO:0006384">
    <property type="term" value="P:transcription initiation at RNA polymerase III promoter"/>
    <property type="evidence" value="ECO:0007669"/>
    <property type="project" value="InterPro"/>
</dbReference>
<dbReference type="OrthoDB" id="68020at2759"/>
<dbReference type="Proteomes" id="UP000242414">
    <property type="component" value="Unassembled WGS sequence"/>
</dbReference>
<evidence type="ECO:0000256" key="2">
    <source>
        <dbReference type="ARBA" id="ARBA00022553"/>
    </source>
</evidence>
<keyword evidence="3" id="KW-0238">DNA-binding</keyword>
<dbReference type="GO" id="GO:0003677">
    <property type="term" value="F:DNA binding"/>
    <property type="evidence" value="ECO:0007669"/>
    <property type="project" value="UniProtKB-KW"/>
</dbReference>
<dbReference type="EMBL" id="KV921963">
    <property type="protein sequence ID" value="ORE04710.1"/>
    <property type="molecule type" value="Genomic_DNA"/>
</dbReference>
<evidence type="ECO:0000259" key="8">
    <source>
        <dbReference type="Pfam" id="PF24101"/>
    </source>
</evidence>
<keyword evidence="2" id="KW-0597">Phosphoprotein</keyword>
<accession>A0A1X0QY57</accession>
<proteinExistence type="predicted"/>
<feature type="domain" description="GTF3C1 extended winged-helix" evidence="8">
    <location>
        <begin position="453"/>
        <end position="555"/>
    </location>
</feature>
<evidence type="ECO:0000259" key="6">
    <source>
        <dbReference type="Pfam" id="PF04182"/>
    </source>
</evidence>
<evidence type="ECO:0000313" key="10">
    <source>
        <dbReference type="EMBL" id="ORE04710.1"/>
    </source>
</evidence>
<dbReference type="Pfam" id="PF20222">
    <property type="entry name" value="DUF6581"/>
    <property type="match status" value="1"/>
</dbReference>
<dbReference type="Pfam" id="PF24538">
    <property type="entry name" value="DUF7599"/>
    <property type="match status" value="1"/>
</dbReference>
<gene>
    <name evidence="10" type="ORF">BCV72DRAFT_294331</name>
</gene>
<feature type="domain" description="B-block binding subunit of TFIIIC" evidence="6">
    <location>
        <begin position="122"/>
        <end position="186"/>
    </location>
</feature>
<comment type="subcellular location">
    <subcellularLocation>
        <location evidence="1">Nucleus</location>
    </subcellularLocation>
</comment>
<protein>
    <submittedName>
        <fullName evidence="10">Uncharacterized protein</fullName>
    </submittedName>
</protein>